<gene>
    <name evidence="2" type="ORF">S01H4_27213</name>
</gene>
<dbReference type="Gene3D" id="1.10.1670.10">
    <property type="entry name" value="Helix-hairpin-Helix base-excision DNA repair enzymes (C-terminal)"/>
    <property type="match status" value="1"/>
</dbReference>
<feature type="non-terminal residue" evidence="2">
    <location>
        <position position="1"/>
    </location>
</feature>
<dbReference type="AlphaFoldDB" id="X1CZ90"/>
<reference evidence="2" key="1">
    <citation type="journal article" date="2014" name="Front. Microbiol.">
        <title>High frequency of phylogenetically diverse reductive dehalogenase-homologous genes in deep subseafloor sedimentary metagenomes.</title>
        <authorList>
            <person name="Kawai M."/>
            <person name="Futagami T."/>
            <person name="Toyoda A."/>
            <person name="Takaki Y."/>
            <person name="Nishi S."/>
            <person name="Hori S."/>
            <person name="Arai W."/>
            <person name="Tsubouchi T."/>
            <person name="Morono Y."/>
            <person name="Uchiyama I."/>
            <person name="Ito T."/>
            <person name="Fujiyama A."/>
            <person name="Inagaki F."/>
            <person name="Takami H."/>
        </authorList>
    </citation>
    <scope>NUCLEOTIDE SEQUENCE</scope>
    <source>
        <strain evidence="2">Expedition CK06-06</strain>
    </source>
</reference>
<accession>X1CZ90</accession>
<dbReference type="SMART" id="SM00478">
    <property type="entry name" value="ENDO3c"/>
    <property type="match status" value="1"/>
</dbReference>
<protein>
    <recommendedName>
        <fullName evidence="1">HhH-GPD domain-containing protein</fullName>
    </recommendedName>
</protein>
<dbReference type="PANTHER" id="PTHR47203">
    <property type="match status" value="1"/>
</dbReference>
<organism evidence="2">
    <name type="scientific">marine sediment metagenome</name>
    <dbReference type="NCBI Taxonomy" id="412755"/>
    <lineage>
        <taxon>unclassified sequences</taxon>
        <taxon>metagenomes</taxon>
        <taxon>ecological metagenomes</taxon>
    </lineage>
</organism>
<dbReference type="SUPFAM" id="SSF48150">
    <property type="entry name" value="DNA-glycosylase"/>
    <property type="match status" value="1"/>
</dbReference>
<dbReference type="GO" id="GO:0006284">
    <property type="term" value="P:base-excision repair"/>
    <property type="evidence" value="ECO:0007669"/>
    <property type="project" value="InterPro"/>
</dbReference>
<dbReference type="PIRSF" id="PIRSF001435">
    <property type="entry name" value="Nth"/>
    <property type="match status" value="1"/>
</dbReference>
<proteinExistence type="predicted"/>
<sequence length="175" mass="19682">ERIIELLEKEYGKLEWYPDGKPLAGLVRTILSQNTSDTNSGRAFDMLMFTFGSWETIASAPVEHIAYAIRVGGLSKIKAVRIKEILNQIKREQDCISLDFLNSMNASEAKEYLMRLPGVGEKTANCVLLFSLGKPCLPVDTHIFRVAKRLGLIDARTSIKEAHRLLQQQYLKLGS</sequence>
<dbReference type="EMBL" id="BART01013255">
    <property type="protein sequence ID" value="GAG89521.1"/>
    <property type="molecule type" value="Genomic_DNA"/>
</dbReference>
<dbReference type="Gene3D" id="1.10.340.30">
    <property type="entry name" value="Hypothetical protein, domain 2"/>
    <property type="match status" value="1"/>
</dbReference>
<dbReference type="CDD" id="cd00056">
    <property type="entry name" value="ENDO3c"/>
    <property type="match status" value="1"/>
</dbReference>
<dbReference type="PANTHER" id="PTHR47203:SF1">
    <property type="entry name" value="HYPOTHETICAL BASE EXCISION DNA REPAIR PROTEIN (EUROFUNG)"/>
    <property type="match status" value="1"/>
</dbReference>
<dbReference type="InterPro" id="IPR011257">
    <property type="entry name" value="DNA_glycosylase"/>
</dbReference>
<dbReference type="GO" id="GO:0003824">
    <property type="term" value="F:catalytic activity"/>
    <property type="evidence" value="ECO:0007669"/>
    <property type="project" value="InterPro"/>
</dbReference>
<dbReference type="Pfam" id="PF00730">
    <property type="entry name" value="HhH-GPD"/>
    <property type="match status" value="1"/>
</dbReference>
<evidence type="ECO:0000259" key="1">
    <source>
        <dbReference type="SMART" id="SM00478"/>
    </source>
</evidence>
<name>X1CZ90_9ZZZZ</name>
<evidence type="ECO:0000313" key="2">
    <source>
        <dbReference type="EMBL" id="GAG89521.1"/>
    </source>
</evidence>
<comment type="caution">
    <text evidence="2">The sequence shown here is derived from an EMBL/GenBank/DDBJ whole genome shotgun (WGS) entry which is preliminary data.</text>
</comment>
<dbReference type="InterPro" id="IPR003265">
    <property type="entry name" value="HhH-GPD_domain"/>
</dbReference>
<dbReference type="InterPro" id="IPR023170">
    <property type="entry name" value="HhH_base_excis_C"/>
</dbReference>
<feature type="domain" description="HhH-GPD" evidence="1">
    <location>
        <begin position="31"/>
        <end position="175"/>
    </location>
</feature>